<keyword evidence="2" id="KW-1185">Reference proteome</keyword>
<proteinExistence type="predicted"/>
<gene>
    <name evidence="1" type="ORF">SAMN05192583_1418</name>
</gene>
<dbReference type="OrthoDB" id="7450573at2"/>
<sequence length="81" mass="9150">MDALQEEIDRNFDSFQRVVHQFLPARKGQWALLRHGDVTSFYPTAGEAEGAGMDAYKDDIFSIQEVTEEVVDLGFFSHVVA</sequence>
<dbReference type="Proteomes" id="UP000199206">
    <property type="component" value="Unassembled WGS sequence"/>
</dbReference>
<dbReference type="RefSeq" id="WP_093664905.1">
    <property type="nucleotide sequence ID" value="NZ_FOCF01000003.1"/>
</dbReference>
<dbReference type="EMBL" id="FOCF01000003">
    <property type="protein sequence ID" value="SEM89008.1"/>
    <property type="molecule type" value="Genomic_DNA"/>
</dbReference>
<protein>
    <recommendedName>
        <fullName evidence="3">DUF5678 domain-containing protein</fullName>
    </recommendedName>
</protein>
<evidence type="ECO:0000313" key="1">
    <source>
        <dbReference type="EMBL" id="SEM89008.1"/>
    </source>
</evidence>
<dbReference type="AlphaFoldDB" id="A0A1H8C402"/>
<evidence type="ECO:0000313" key="2">
    <source>
        <dbReference type="Proteomes" id="UP000199206"/>
    </source>
</evidence>
<organism evidence="1 2">
    <name type="scientific">Sphingomonas gellani</name>
    <dbReference type="NCBI Taxonomy" id="1166340"/>
    <lineage>
        <taxon>Bacteria</taxon>
        <taxon>Pseudomonadati</taxon>
        <taxon>Pseudomonadota</taxon>
        <taxon>Alphaproteobacteria</taxon>
        <taxon>Sphingomonadales</taxon>
        <taxon>Sphingomonadaceae</taxon>
        <taxon>Sphingomonas</taxon>
    </lineage>
</organism>
<reference evidence="2" key="1">
    <citation type="submission" date="2016-10" db="EMBL/GenBank/DDBJ databases">
        <authorList>
            <person name="Varghese N."/>
            <person name="Submissions S."/>
        </authorList>
    </citation>
    <scope>NUCLEOTIDE SEQUENCE [LARGE SCALE GENOMIC DNA]</scope>
    <source>
        <strain evidence="2">S6-262</strain>
    </source>
</reference>
<accession>A0A1H8C402</accession>
<evidence type="ECO:0008006" key="3">
    <source>
        <dbReference type="Google" id="ProtNLM"/>
    </source>
</evidence>
<name>A0A1H8C402_9SPHN</name>